<dbReference type="Gene3D" id="3.20.20.140">
    <property type="entry name" value="Metal-dependent hydrolases"/>
    <property type="match status" value="1"/>
</dbReference>
<proteinExistence type="inferred from homology"/>
<keyword evidence="4" id="KW-1185">Reference proteome</keyword>
<dbReference type="CDD" id="cd01310">
    <property type="entry name" value="TatD_DNAse"/>
    <property type="match status" value="1"/>
</dbReference>
<organism evidence="3 4">
    <name type="scientific">Francisella halioticida</name>
    <dbReference type="NCBI Taxonomy" id="549298"/>
    <lineage>
        <taxon>Bacteria</taxon>
        <taxon>Pseudomonadati</taxon>
        <taxon>Pseudomonadota</taxon>
        <taxon>Gammaproteobacteria</taxon>
        <taxon>Thiotrichales</taxon>
        <taxon>Francisellaceae</taxon>
        <taxon>Francisella</taxon>
    </lineage>
</organism>
<dbReference type="SUPFAM" id="SSF51556">
    <property type="entry name" value="Metallo-dependent hydrolases"/>
    <property type="match status" value="1"/>
</dbReference>
<dbReference type="PIRSF" id="PIRSF005902">
    <property type="entry name" value="DNase_TatD"/>
    <property type="match status" value="1"/>
</dbReference>
<evidence type="ECO:0000313" key="4">
    <source>
        <dbReference type="Proteomes" id="UP000249910"/>
    </source>
</evidence>
<dbReference type="Proteomes" id="UP000249910">
    <property type="component" value="Chromosome"/>
</dbReference>
<name>A0ABN5AZW1_9GAMM</name>
<dbReference type="PROSITE" id="PS01137">
    <property type="entry name" value="TATD_1"/>
    <property type="match status" value="1"/>
</dbReference>
<protein>
    <submittedName>
        <fullName evidence="3">DNAase</fullName>
    </submittedName>
</protein>
<evidence type="ECO:0000313" key="3">
    <source>
        <dbReference type="EMBL" id="ASG67743.1"/>
    </source>
</evidence>
<dbReference type="InterPro" id="IPR001130">
    <property type="entry name" value="TatD-like"/>
</dbReference>
<dbReference type="InterPro" id="IPR032466">
    <property type="entry name" value="Metal_Hydrolase"/>
</dbReference>
<dbReference type="Pfam" id="PF01026">
    <property type="entry name" value="TatD_DNase"/>
    <property type="match status" value="1"/>
</dbReference>
<dbReference type="PANTHER" id="PTHR46124">
    <property type="entry name" value="D-AMINOACYL-TRNA DEACYLASE"/>
    <property type="match status" value="1"/>
</dbReference>
<evidence type="ECO:0000256" key="2">
    <source>
        <dbReference type="ARBA" id="ARBA00022801"/>
    </source>
</evidence>
<sequence length="248" mass="28723">MYIDTHCHLDFEIFDKNRKDLINKCSSLVIKYFINPATQKASWNNLITLNKEFNNVHICFGLHPVFINKHTNSDLKDLEIYTQKLSTKLIGEIGLDKRFSNFDKQLKFFSTQVNIAKNLNKKIIIHSVKSHNETLRILKDLKFKHGGIIHAFNSNCNIAQKYIELGFKLGIGEILSHPQTKLKGTLYKVNPKNLVLETDSPDMKLYNSNDNINTPQNIPKIFELLSNIYDINPDILKQQIYNTSLEFI</sequence>
<dbReference type="InterPro" id="IPR018228">
    <property type="entry name" value="DNase_TatD-rel_CS"/>
</dbReference>
<accession>A0ABN5AZW1</accession>
<reference evidence="3 4" key="1">
    <citation type="submission" date="2017-06" db="EMBL/GenBank/DDBJ databases">
        <title>Complete genome of Francisella halioticida.</title>
        <authorList>
            <person name="Sjodin A."/>
        </authorList>
    </citation>
    <scope>NUCLEOTIDE SEQUENCE [LARGE SCALE GENOMIC DNA]</scope>
    <source>
        <strain evidence="3 4">DSM 23729</strain>
    </source>
</reference>
<dbReference type="EMBL" id="CP022132">
    <property type="protein sequence ID" value="ASG67743.1"/>
    <property type="molecule type" value="Genomic_DNA"/>
</dbReference>
<dbReference type="PANTHER" id="PTHR46124:SF3">
    <property type="entry name" value="HYDROLASE"/>
    <property type="match status" value="1"/>
</dbReference>
<evidence type="ECO:0000256" key="1">
    <source>
        <dbReference type="ARBA" id="ARBA00009275"/>
    </source>
</evidence>
<gene>
    <name evidence="3" type="ORF">CDV26_04480</name>
</gene>
<dbReference type="RefSeq" id="WP_088772267.1">
    <property type="nucleotide sequence ID" value="NZ_CP022132.1"/>
</dbReference>
<keyword evidence="2" id="KW-0378">Hydrolase</keyword>
<comment type="similarity">
    <text evidence="1">Belongs to the metallo-dependent hydrolases superfamily. TatD-type hydrolase family.</text>
</comment>